<gene>
    <name evidence="13" type="ORF">J9B83_03135</name>
</gene>
<evidence type="ECO:0000259" key="12">
    <source>
        <dbReference type="PROSITE" id="PS50885"/>
    </source>
</evidence>
<evidence type="ECO:0000313" key="14">
    <source>
        <dbReference type="Proteomes" id="UP000679722"/>
    </source>
</evidence>
<dbReference type="Pfam" id="PF02743">
    <property type="entry name" value="dCache_1"/>
    <property type="match status" value="1"/>
</dbReference>
<name>A0ABS5HA72_9GAMM</name>
<keyword evidence="6 10" id="KW-0472">Membrane</keyword>
<evidence type="ECO:0000256" key="6">
    <source>
        <dbReference type="ARBA" id="ARBA00023136"/>
    </source>
</evidence>
<evidence type="ECO:0000256" key="2">
    <source>
        <dbReference type="ARBA" id="ARBA00022475"/>
    </source>
</evidence>
<reference evidence="14" key="1">
    <citation type="submission" date="2023-07" db="EMBL/GenBank/DDBJ databases">
        <title>Marinomonas vulgaris A79, complete genome.</title>
        <authorList>
            <person name="Ying J.-J."/>
        </authorList>
    </citation>
    <scope>NUCLEOTIDE SEQUENCE [LARGE SCALE GENOMIC DNA]</scope>
    <source>
        <strain evidence="14">A79</strain>
    </source>
</reference>
<comment type="caution">
    <text evidence="13">The sequence shown here is derived from an EMBL/GenBank/DDBJ whole genome shotgun (WGS) entry which is preliminary data.</text>
</comment>
<dbReference type="PROSITE" id="PS50111">
    <property type="entry name" value="CHEMOTAXIS_TRANSDUC_2"/>
    <property type="match status" value="1"/>
</dbReference>
<evidence type="ECO:0000256" key="3">
    <source>
        <dbReference type="ARBA" id="ARBA00022500"/>
    </source>
</evidence>
<dbReference type="PANTHER" id="PTHR32089:SF119">
    <property type="entry name" value="METHYL-ACCEPTING CHEMOTAXIS PROTEIN CTPL"/>
    <property type="match status" value="1"/>
</dbReference>
<comment type="subcellular location">
    <subcellularLocation>
        <location evidence="1">Cell membrane</location>
        <topology evidence="1">Multi-pass membrane protein</topology>
    </subcellularLocation>
</comment>
<feature type="transmembrane region" description="Helical" evidence="10">
    <location>
        <begin position="303"/>
        <end position="326"/>
    </location>
</feature>
<dbReference type="Pfam" id="PF00015">
    <property type="entry name" value="MCPsignal"/>
    <property type="match status" value="1"/>
</dbReference>
<dbReference type="RefSeq" id="WP_211535274.1">
    <property type="nucleotide sequence ID" value="NZ_JAGSSV010000002.1"/>
</dbReference>
<keyword evidence="5 10" id="KW-1133">Transmembrane helix</keyword>
<dbReference type="SMART" id="SM00304">
    <property type="entry name" value="HAMP"/>
    <property type="match status" value="1"/>
</dbReference>
<proteinExistence type="inferred from homology"/>
<evidence type="ECO:0000256" key="1">
    <source>
        <dbReference type="ARBA" id="ARBA00004651"/>
    </source>
</evidence>
<feature type="domain" description="HAMP" evidence="12">
    <location>
        <begin position="323"/>
        <end position="377"/>
    </location>
</feature>
<sequence length="655" mass="71092">MKIKTKLLVAFSVATLLPVLIVSSITAFFSSDQALNSFSKNSAQTLGAVEETFVQFMNDTKYLIGFIADSDKVTAKDAPPLTSYADIIGKAPSKVAMQNGGREAGLYNLFKAIGTNNPNLVYVYLGDKTNGYSEWPGTYEYAEWSPVERDWYKKALENPGEVMLREAYYWEPDDAVYISAVQTYNKGSEIGGVVAVDVSIKTLTEMAAKTQLGESGSIMVIENTGTVLVDPLHPDNNFKNLKDIPGKAYTAIANTDSGMINFTMDGKDYYANIMTSPNLKWKFIGLMPAAEIYASTVELIKTTLIVCVLLLIVFGALAFFMARNLITPIQSVSMHLRTLAEGEGDLTSKITIDTNDETGTLSNWFNQFIESTRKLMLGIKQSSVQMEQAAADTSSKASDVAKSATEQLQSIELIAEAGQQMLIASNEAAESCANSAQFSEQGLETTIAGKALLKNSADGVNRLGSRLKESNQIISDLQKETSNINQILSTIQGIAEQTNLLALNAAIEAARAGEQGRGFAVVADEVRTLAGRTQESTEQISHILGLLANRTKQASDSMLTSVAESESAIDLSSQALESFEKIEEVVKQMRDMTMQTAASAEEQRAVTEGVNENINTISQSAHRVSSISGDVADLCHKQDVLSKELHSMVARFRTE</sequence>
<dbReference type="Gene3D" id="3.30.450.20">
    <property type="entry name" value="PAS domain"/>
    <property type="match status" value="1"/>
</dbReference>
<dbReference type="Pfam" id="PF00672">
    <property type="entry name" value="HAMP"/>
    <property type="match status" value="1"/>
</dbReference>
<keyword evidence="14" id="KW-1185">Reference proteome</keyword>
<dbReference type="Gene3D" id="1.10.287.950">
    <property type="entry name" value="Methyl-accepting chemotaxis protein"/>
    <property type="match status" value="1"/>
</dbReference>
<accession>A0ABS5HA72</accession>
<evidence type="ECO:0000256" key="5">
    <source>
        <dbReference type="ARBA" id="ARBA00022989"/>
    </source>
</evidence>
<evidence type="ECO:0000256" key="4">
    <source>
        <dbReference type="ARBA" id="ARBA00022692"/>
    </source>
</evidence>
<dbReference type="PANTHER" id="PTHR32089">
    <property type="entry name" value="METHYL-ACCEPTING CHEMOTAXIS PROTEIN MCPB"/>
    <property type="match status" value="1"/>
</dbReference>
<dbReference type="InterPro" id="IPR033479">
    <property type="entry name" value="dCache_1"/>
</dbReference>
<evidence type="ECO:0000256" key="7">
    <source>
        <dbReference type="ARBA" id="ARBA00023224"/>
    </source>
</evidence>
<feature type="domain" description="Methyl-accepting transducer" evidence="11">
    <location>
        <begin position="382"/>
        <end position="618"/>
    </location>
</feature>
<evidence type="ECO:0000313" key="13">
    <source>
        <dbReference type="EMBL" id="MBR7887924.1"/>
    </source>
</evidence>
<evidence type="ECO:0000259" key="11">
    <source>
        <dbReference type="PROSITE" id="PS50111"/>
    </source>
</evidence>
<evidence type="ECO:0000256" key="9">
    <source>
        <dbReference type="PROSITE-ProRule" id="PRU00284"/>
    </source>
</evidence>
<dbReference type="InterPro" id="IPR003660">
    <property type="entry name" value="HAMP_dom"/>
</dbReference>
<dbReference type="InterPro" id="IPR004089">
    <property type="entry name" value="MCPsignal_dom"/>
</dbReference>
<keyword evidence="3" id="KW-0145">Chemotaxis</keyword>
<comment type="similarity">
    <text evidence="8">Belongs to the methyl-accepting chemotaxis (MCP) protein family.</text>
</comment>
<dbReference type="Proteomes" id="UP000679722">
    <property type="component" value="Unassembled WGS sequence"/>
</dbReference>
<keyword evidence="4 10" id="KW-0812">Transmembrane</keyword>
<keyword evidence="2" id="KW-1003">Cell membrane</keyword>
<protein>
    <submittedName>
        <fullName evidence="13">Methyl-accepting chemotaxis protein</fullName>
    </submittedName>
</protein>
<dbReference type="CDD" id="cd11386">
    <property type="entry name" value="MCP_signal"/>
    <property type="match status" value="1"/>
</dbReference>
<dbReference type="CDD" id="cd12912">
    <property type="entry name" value="PDC2_MCP_like"/>
    <property type="match status" value="1"/>
</dbReference>
<dbReference type="CDD" id="cd06225">
    <property type="entry name" value="HAMP"/>
    <property type="match status" value="1"/>
</dbReference>
<organism evidence="13 14">
    <name type="scientific">Marinomonas vulgaris</name>
    <dbReference type="NCBI Taxonomy" id="2823372"/>
    <lineage>
        <taxon>Bacteria</taxon>
        <taxon>Pseudomonadati</taxon>
        <taxon>Pseudomonadota</taxon>
        <taxon>Gammaproteobacteria</taxon>
        <taxon>Oceanospirillales</taxon>
        <taxon>Oceanospirillaceae</taxon>
        <taxon>Marinomonas</taxon>
    </lineage>
</organism>
<dbReference type="SMART" id="SM00283">
    <property type="entry name" value="MA"/>
    <property type="match status" value="1"/>
</dbReference>
<evidence type="ECO:0000256" key="10">
    <source>
        <dbReference type="SAM" id="Phobius"/>
    </source>
</evidence>
<dbReference type="SUPFAM" id="SSF58104">
    <property type="entry name" value="Methyl-accepting chemotaxis protein (MCP) signaling domain"/>
    <property type="match status" value="1"/>
</dbReference>
<keyword evidence="7 9" id="KW-0807">Transducer</keyword>
<dbReference type="PROSITE" id="PS50885">
    <property type="entry name" value="HAMP"/>
    <property type="match status" value="1"/>
</dbReference>
<dbReference type="EMBL" id="JAGSSV010000002">
    <property type="protein sequence ID" value="MBR7887924.1"/>
    <property type="molecule type" value="Genomic_DNA"/>
</dbReference>
<evidence type="ECO:0000256" key="8">
    <source>
        <dbReference type="ARBA" id="ARBA00029447"/>
    </source>
</evidence>